<evidence type="ECO:0000313" key="2">
    <source>
        <dbReference type="EMBL" id="KKL12482.1"/>
    </source>
</evidence>
<dbReference type="EMBL" id="LAZR01041237">
    <property type="protein sequence ID" value="KKL12482.1"/>
    <property type="molecule type" value="Genomic_DNA"/>
</dbReference>
<protein>
    <submittedName>
        <fullName evidence="2">Uncharacterized protein</fullName>
    </submittedName>
</protein>
<reference evidence="2" key="1">
    <citation type="journal article" date="2015" name="Nature">
        <title>Complex archaea that bridge the gap between prokaryotes and eukaryotes.</title>
        <authorList>
            <person name="Spang A."/>
            <person name="Saw J.H."/>
            <person name="Jorgensen S.L."/>
            <person name="Zaremba-Niedzwiedzka K."/>
            <person name="Martijn J."/>
            <person name="Lind A.E."/>
            <person name="van Eijk R."/>
            <person name="Schleper C."/>
            <person name="Guy L."/>
            <person name="Ettema T.J."/>
        </authorList>
    </citation>
    <scope>NUCLEOTIDE SEQUENCE</scope>
</reference>
<evidence type="ECO:0000256" key="1">
    <source>
        <dbReference type="SAM" id="MobiDB-lite"/>
    </source>
</evidence>
<dbReference type="AlphaFoldDB" id="A0A0F9BF78"/>
<feature type="region of interest" description="Disordered" evidence="1">
    <location>
        <begin position="387"/>
        <end position="409"/>
    </location>
</feature>
<organism evidence="2">
    <name type="scientific">marine sediment metagenome</name>
    <dbReference type="NCBI Taxonomy" id="412755"/>
    <lineage>
        <taxon>unclassified sequences</taxon>
        <taxon>metagenomes</taxon>
        <taxon>ecological metagenomes</taxon>
    </lineage>
</organism>
<proteinExistence type="predicted"/>
<accession>A0A0F9BF78</accession>
<name>A0A0F9BF78_9ZZZZ</name>
<gene>
    <name evidence="2" type="ORF">LCGC14_2535330</name>
</gene>
<comment type="caution">
    <text evidence="2">The sequence shown here is derived from an EMBL/GenBank/DDBJ whole genome shotgun (WGS) entry which is preliminary data.</text>
</comment>
<sequence>MSKAKTRTIVSDIAGGLKPRKRDVGDNLTIQDLWSMYRWYPGVRDLINLEVDAIFGNGINEDEIIDTTRLMENKEALRWSVLTGYSVSVVDARRKDNEKVEGWHPYIDGVGFQYTGFSPKGHPIMITVYIKANETSGGDIQFDIPHYPCETDIDGEFIDDKPLPNEYGFFHHRTQGNIRGVQGLPKYMHLIDSFKIQWDIIKAYGPYAEKQGMAFPAIYHADNSKTNRARVTSQFATQPTTNRILQLGAEDAIEWISPQAGAYDPFPMLHWINTVISRASQMNKLMIEGEPSGALASSVTAISRWETKKKEDQAYWRTQFIGVWIALGGSDETNFKPPTSPTFIDLAEGAKAIVEALLPVVEPEDIVTILNIYFESNDQKIKLHALPKEEMINNNDDENPEKDNPRNEE</sequence>